<dbReference type="GO" id="GO:0043565">
    <property type="term" value="F:sequence-specific DNA binding"/>
    <property type="evidence" value="ECO:0007669"/>
    <property type="project" value="TreeGrafter"/>
</dbReference>
<dbReference type="InterPro" id="IPR005119">
    <property type="entry name" value="LysR_subst-bd"/>
</dbReference>
<organism evidence="6 7">
    <name type="scientific">Caulobacter henricii</name>
    <dbReference type="NCBI Taxonomy" id="69395"/>
    <lineage>
        <taxon>Bacteria</taxon>
        <taxon>Pseudomonadati</taxon>
        <taxon>Pseudomonadota</taxon>
        <taxon>Alphaproteobacteria</taxon>
        <taxon>Caulobacterales</taxon>
        <taxon>Caulobacteraceae</taxon>
        <taxon>Caulobacter</taxon>
    </lineage>
</organism>
<dbReference type="PANTHER" id="PTHR30537">
    <property type="entry name" value="HTH-TYPE TRANSCRIPTIONAL REGULATOR"/>
    <property type="match status" value="1"/>
</dbReference>
<accession>A0A0P0NYI1</accession>
<dbReference type="RefSeq" id="WP_062145866.1">
    <property type="nucleotide sequence ID" value="NZ_CP013002.1"/>
</dbReference>
<keyword evidence="4" id="KW-0804">Transcription</keyword>
<evidence type="ECO:0000259" key="5">
    <source>
        <dbReference type="PROSITE" id="PS50931"/>
    </source>
</evidence>
<keyword evidence="3" id="KW-0238">DNA-binding</keyword>
<evidence type="ECO:0000256" key="2">
    <source>
        <dbReference type="ARBA" id="ARBA00023015"/>
    </source>
</evidence>
<dbReference type="GO" id="GO:0006351">
    <property type="term" value="P:DNA-templated transcription"/>
    <property type="evidence" value="ECO:0007669"/>
    <property type="project" value="TreeGrafter"/>
</dbReference>
<dbReference type="GO" id="GO:0003700">
    <property type="term" value="F:DNA-binding transcription factor activity"/>
    <property type="evidence" value="ECO:0007669"/>
    <property type="project" value="InterPro"/>
</dbReference>
<evidence type="ECO:0000256" key="3">
    <source>
        <dbReference type="ARBA" id="ARBA00023125"/>
    </source>
</evidence>
<evidence type="ECO:0000256" key="4">
    <source>
        <dbReference type="ARBA" id="ARBA00023163"/>
    </source>
</evidence>
<keyword evidence="2" id="KW-0805">Transcription regulation</keyword>
<gene>
    <name evidence="6" type="ORF">AQ619_07145</name>
</gene>
<dbReference type="STRING" id="69395.AQ619_07145"/>
<dbReference type="SUPFAM" id="SSF46785">
    <property type="entry name" value="Winged helix' DNA-binding domain"/>
    <property type="match status" value="1"/>
</dbReference>
<sequence>MDRLDGLRVFVLVALHGSFAEAARRLRLSPSAVTRAVADLENHLGLVLLHRTTRSVRLTERGEIFLESCQRILADLEASEALVRGANAEPRGQLNITAPILFGRLHILPIVSALLKQHKALNIRLTLSDRYVHLADEGVDLAVRIGPLADSSLMSRKLGAVARVLVASPSYLKARGIPQAADDLVNHDVIAFESVDATNEWRLEAGRKSVRVNPRLMINSADAAIAAAEDGLGITRALSYQVRDGITAGRLVPVLVDGTAQALAVNAVFPSRRLNSANLNAFLDAARSHFKTSPLDPL</sequence>
<proteinExistence type="inferred from homology"/>
<dbReference type="Gene3D" id="3.40.190.290">
    <property type="match status" value="1"/>
</dbReference>
<dbReference type="EMBL" id="CP013002">
    <property type="protein sequence ID" value="ALL13145.1"/>
    <property type="molecule type" value="Genomic_DNA"/>
</dbReference>
<dbReference type="Gene3D" id="1.10.10.10">
    <property type="entry name" value="Winged helix-like DNA-binding domain superfamily/Winged helix DNA-binding domain"/>
    <property type="match status" value="1"/>
</dbReference>
<dbReference type="SUPFAM" id="SSF53850">
    <property type="entry name" value="Periplasmic binding protein-like II"/>
    <property type="match status" value="1"/>
</dbReference>
<dbReference type="PROSITE" id="PS50931">
    <property type="entry name" value="HTH_LYSR"/>
    <property type="match status" value="1"/>
</dbReference>
<dbReference type="InterPro" id="IPR058163">
    <property type="entry name" value="LysR-type_TF_proteobact-type"/>
</dbReference>
<evidence type="ECO:0000313" key="7">
    <source>
        <dbReference type="Proteomes" id="UP000056905"/>
    </source>
</evidence>
<protein>
    <submittedName>
        <fullName evidence="6">LysR family transcriptional regulator</fullName>
    </submittedName>
</protein>
<dbReference type="InterPro" id="IPR036390">
    <property type="entry name" value="WH_DNA-bd_sf"/>
</dbReference>
<keyword evidence="7" id="KW-1185">Reference proteome</keyword>
<dbReference type="Pfam" id="PF00126">
    <property type="entry name" value="HTH_1"/>
    <property type="match status" value="1"/>
</dbReference>
<reference evidence="6 7" key="1">
    <citation type="submission" date="2015-10" db="EMBL/GenBank/DDBJ databases">
        <title>Conservation of the essential genome among Caulobacter and Brevundimonas species.</title>
        <authorList>
            <person name="Scott D."/>
            <person name="Ely B."/>
        </authorList>
    </citation>
    <scope>NUCLEOTIDE SEQUENCE [LARGE SCALE GENOMIC DNA]</scope>
    <source>
        <strain evidence="6 7">CB4</strain>
    </source>
</reference>
<evidence type="ECO:0000256" key="1">
    <source>
        <dbReference type="ARBA" id="ARBA00009437"/>
    </source>
</evidence>
<evidence type="ECO:0000313" key="6">
    <source>
        <dbReference type="EMBL" id="ALL13145.1"/>
    </source>
</evidence>
<dbReference type="InterPro" id="IPR036388">
    <property type="entry name" value="WH-like_DNA-bd_sf"/>
</dbReference>
<name>A0A0P0NYI1_9CAUL</name>
<dbReference type="FunFam" id="1.10.10.10:FF:000001">
    <property type="entry name" value="LysR family transcriptional regulator"/>
    <property type="match status" value="1"/>
</dbReference>
<dbReference type="OrthoDB" id="9786526at2"/>
<dbReference type="InterPro" id="IPR000847">
    <property type="entry name" value="LysR_HTH_N"/>
</dbReference>
<comment type="similarity">
    <text evidence="1">Belongs to the LysR transcriptional regulatory family.</text>
</comment>
<dbReference type="Pfam" id="PF03466">
    <property type="entry name" value="LysR_substrate"/>
    <property type="match status" value="1"/>
</dbReference>
<dbReference type="Proteomes" id="UP000056905">
    <property type="component" value="Chromosome"/>
</dbReference>
<dbReference type="AlphaFoldDB" id="A0A0P0NYI1"/>
<feature type="domain" description="HTH lysR-type" evidence="5">
    <location>
        <begin position="1"/>
        <end position="59"/>
    </location>
</feature>
<dbReference type="PANTHER" id="PTHR30537:SF5">
    <property type="entry name" value="HTH-TYPE TRANSCRIPTIONAL ACTIVATOR TTDR-RELATED"/>
    <property type="match status" value="1"/>
</dbReference>
<dbReference type="KEGG" id="chq:AQ619_07145"/>